<dbReference type="Proteomes" id="UP000245399">
    <property type="component" value="Chromosome"/>
</dbReference>
<dbReference type="Proteomes" id="UP000050489">
    <property type="component" value="Unassembled WGS sequence"/>
</dbReference>
<reference evidence="3" key="2">
    <citation type="journal article" date="2017" name="PLoS ONE">
        <title>Genomic and phenotypic characterisation of fluoroquinolone resistance mechanisms in Enterobacteriaceae in Durban, South Africa.</title>
        <authorList>
            <person name="Osei Sekyere J."/>
            <person name="Amoako D.G."/>
        </authorList>
    </citation>
    <scope>NUCLEOTIDE SEQUENCE</scope>
    <source>
        <strain evidence="3">945174350</strain>
    </source>
</reference>
<keyword evidence="7" id="KW-1185">Reference proteome</keyword>
<dbReference type="InterPro" id="IPR008523">
    <property type="entry name" value="DUF805"/>
</dbReference>
<feature type="transmembrane region" description="Helical" evidence="1">
    <location>
        <begin position="21"/>
        <end position="42"/>
    </location>
</feature>
<dbReference type="RefSeq" id="WP_038876550.1">
    <property type="nucleotide sequence ID" value="NZ_CABMHU010000124.1"/>
</dbReference>
<reference evidence="4" key="5">
    <citation type="submission" date="2018-06" db="EMBL/GenBank/DDBJ databases">
        <authorList>
            <person name="Martins R.C."/>
            <person name="Perdigao-Neto L.V."/>
            <person name="Costa S.F."/>
            <person name="Levin A.S.S."/>
        </authorList>
    </citation>
    <scope>NUCLEOTIDE SEQUENCE</scope>
    <source>
        <strain evidence="4">1283</strain>
    </source>
</reference>
<protein>
    <submittedName>
        <fullName evidence="2">DUF805 domain-containing protein</fullName>
    </submittedName>
</protein>
<gene>
    <name evidence="3" type="ORF">AN695_0210480</name>
    <name evidence="2" type="ORF">DKC05_22345</name>
    <name evidence="4" type="ORF">DMW51_24525</name>
</gene>
<evidence type="ECO:0000313" key="3">
    <source>
        <dbReference type="EMBL" id="OCO89913.1"/>
    </source>
</evidence>
<evidence type="ECO:0000313" key="2">
    <source>
        <dbReference type="EMBL" id="AWL70193.1"/>
    </source>
</evidence>
<accession>A0A0G3SSR8</accession>
<feature type="transmembrane region" description="Helical" evidence="1">
    <location>
        <begin position="95"/>
        <end position="113"/>
    </location>
</feature>
<dbReference type="EMBL" id="QJQB01000551">
    <property type="protein sequence ID" value="PYA56514.1"/>
    <property type="molecule type" value="Genomic_DNA"/>
</dbReference>
<name>A0A0G3SSR8_SERMA</name>
<dbReference type="EMBL" id="CP029449">
    <property type="protein sequence ID" value="AWL70193.1"/>
    <property type="molecule type" value="Genomic_DNA"/>
</dbReference>
<keyword evidence="1" id="KW-0812">Transmembrane</keyword>
<keyword evidence="1" id="KW-0472">Membrane</keyword>
<proteinExistence type="predicted"/>
<dbReference type="Pfam" id="PF05656">
    <property type="entry name" value="DUF805"/>
    <property type="match status" value="1"/>
</dbReference>
<reference evidence="2 6" key="3">
    <citation type="submission" date="2018-05" db="EMBL/GenBank/DDBJ databases">
        <title>Klebsiella quasipneumonaiae provides a window into carbapenemase gene transfer, plasmid rearrangements and nosocomial acquisition from the hospital environment.</title>
        <authorList>
            <person name="Mathers A.J."/>
            <person name="Vegesana K."/>
            <person name="Stoesser N."/>
            <person name="Crook D."/>
            <person name="Vaughan A."/>
            <person name="Barry K."/>
            <person name="Parikh H."/>
            <person name="Sebra R."/>
            <person name="Kotay S."/>
            <person name="Walker A.S."/>
            <person name="Sheppard A.E."/>
        </authorList>
    </citation>
    <scope>NUCLEOTIDE SEQUENCE [LARGE SCALE GENOMIC DNA]</scope>
    <source>
        <strain evidence="2 6">CAV1761</strain>
    </source>
</reference>
<evidence type="ECO:0000313" key="5">
    <source>
        <dbReference type="Proteomes" id="UP000050489"/>
    </source>
</evidence>
<dbReference type="AlphaFoldDB" id="A0A0G3SSR8"/>
<dbReference type="Proteomes" id="UP000247823">
    <property type="component" value="Unassembled WGS sequence"/>
</dbReference>
<organism evidence="3 5">
    <name type="scientific">Serratia marcescens</name>
    <dbReference type="NCBI Taxonomy" id="615"/>
    <lineage>
        <taxon>Bacteria</taxon>
        <taxon>Pseudomonadati</taxon>
        <taxon>Pseudomonadota</taxon>
        <taxon>Gammaproteobacteria</taxon>
        <taxon>Enterobacterales</taxon>
        <taxon>Yersiniaceae</taxon>
        <taxon>Serratia</taxon>
    </lineage>
</organism>
<sequence>MESLGQLAKDLYRGRISRKPFVFSLAIFAVGIVLLSFLSTYLDKNHFRAHAHGDTEEFVSVLLYLLCIMVWALFCFGLVTWFMAKTAFRLNDIGLPGWALAVACYVCSVLNNYSPGPVARWLPLFSLAVMICALLLPPGGLRRKPDGNADD</sequence>
<keyword evidence="1" id="KW-1133">Transmembrane helix</keyword>
<dbReference type="GeneID" id="98189498"/>
<evidence type="ECO:0000313" key="6">
    <source>
        <dbReference type="Proteomes" id="UP000245399"/>
    </source>
</evidence>
<evidence type="ECO:0000313" key="4">
    <source>
        <dbReference type="EMBL" id="PYA56514.1"/>
    </source>
</evidence>
<evidence type="ECO:0000256" key="1">
    <source>
        <dbReference type="SAM" id="Phobius"/>
    </source>
</evidence>
<dbReference type="EMBL" id="LJEX02000024">
    <property type="protein sequence ID" value="OCO89913.1"/>
    <property type="molecule type" value="Genomic_DNA"/>
</dbReference>
<dbReference type="GO" id="GO:0016020">
    <property type="term" value="C:membrane"/>
    <property type="evidence" value="ECO:0007669"/>
    <property type="project" value="InterPro"/>
</dbReference>
<reference evidence="5" key="1">
    <citation type="submission" date="2016-04" db="EMBL/GenBank/DDBJ databases">
        <authorList>
            <person name="Osei Sekyere J."/>
            <person name="Sivertsen A."/>
            <person name="Pedersen A.T."/>
            <person name="Sundsfjord A."/>
        </authorList>
    </citation>
    <scope>NUCLEOTIDE SEQUENCE [LARGE SCALE GENOMIC DNA]</scope>
    <source>
        <strain evidence="5">945174350</strain>
    </source>
</reference>
<feature type="transmembrane region" description="Helical" evidence="1">
    <location>
        <begin position="62"/>
        <end position="83"/>
    </location>
</feature>
<reference evidence="4" key="4">
    <citation type="submission" date="2018-06" db="EMBL/GenBank/DDBJ databases">
        <title>Serratia marcescens genome sequencing and assembly.</title>
        <authorList>
            <person name="Martins R.C.R."/>
            <person name="Perdigao-Neto L.V."/>
            <person name="Costa S.F."/>
            <person name="Levin A.S.S."/>
        </authorList>
    </citation>
    <scope>NUCLEOTIDE SEQUENCE</scope>
    <source>
        <strain evidence="4">1283</strain>
    </source>
</reference>
<evidence type="ECO:0000313" key="7">
    <source>
        <dbReference type="Proteomes" id="UP000247823"/>
    </source>
</evidence>
<feature type="transmembrane region" description="Helical" evidence="1">
    <location>
        <begin position="119"/>
        <end position="136"/>
    </location>
</feature>